<dbReference type="EMBL" id="CP013118">
    <property type="protein sequence ID" value="ALO17489.1"/>
    <property type="molecule type" value="Genomic_DNA"/>
</dbReference>
<evidence type="ECO:0000313" key="1">
    <source>
        <dbReference type="EMBL" id="ALO17489.1"/>
    </source>
</evidence>
<gene>
    <name evidence="1" type="ORF">L21SP5_03897</name>
</gene>
<accession>A0A0S2I5B8</accession>
<protein>
    <submittedName>
        <fullName evidence="1">Uncharacterized protein</fullName>
    </submittedName>
</protein>
<dbReference type="AlphaFoldDB" id="A0A0S2I5B8"/>
<dbReference type="Proteomes" id="UP000064893">
    <property type="component" value="Chromosome"/>
</dbReference>
<keyword evidence="2" id="KW-1185">Reference proteome</keyword>
<name>A0A0S2I5B8_9BACT</name>
<dbReference type="KEGG" id="blq:L21SP5_03897"/>
<organism evidence="1 2">
    <name type="scientific">Salinivirga cyanobacteriivorans</name>
    <dbReference type="NCBI Taxonomy" id="1307839"/>
    <lineage>
        <taxon>Bacteria</taxon>
        <taxon>Pseudomonadati</taxon>
        <taxon>Bacteroidota</taxon>
        <taxon>Bacteroidia</taxon>
        <taxon>Bacteroidales</taxon>
        <taxon>Salinivirgaceae</taxon>
        <taxon>Salinivirga</taxon>
    </lineage>
</organism>
<reference evidence="1 2" key="1">
    <citation type="submission" date="2015-11" db="EMBL/GenBank/DDBJ databases">
        <title>Description and complete genome sequence of a novel strain predominating in hypersaline microbial mats and representing a new family of the Bacteriodetes phylum.</title>
        <authorList>
            <person name="Spring S."/>
            <person name="Bunk B."/>
            <person name="Sproer C."/>
            <person name="Klenk H.-P."/>
        </authorList>
    </citation>
    <scope>NUCLEOTIDE SEQUENCE [LARGE SCALE GENOMIC DNA]</scope>
    <source>
        <strain evidence="1 2">L21-Spi-D4</strain>
    </source>
</reference>
<sequence length="36" mass="4113">MLTDIYQEHAGIGEFIFKPGDPQTIYVLANNKVYLI</sequence>
<evidence type="ECO:0000313" key="2">
    <source>
        <dbReference type="Proteomes" id="UP000064893"/>
    </source>
</evidence>
<proteinExistence type="predicted"/>